<accession>A0A0F8YX05</accession>
<protein>
    <submittedName>
        <fullName evidence="2">Uncharacterized protein</fullName>
    </submittedName>
</protein>
<name>A0A0F8YX05_9ZZZZ</name>
<dbReference type="AlphaFoldDB" id="A0A0F8YX05"/>
<dbReference type="InterPro" id="IPR036280">
    <property type="entry name" value="Multihaem_cyt_sf"/>
</dbReference>
<comment type="caution">
    <text evidence="2">The sequence shown here is derived from an EMBL/GenBank/DDBJ whole genome shotgun (WGS) entry which is preliminary data.</text>
</comment>
<sequence>TRQANTLWKQTNRGKRSDRERAREYRKLPRYKATGLRHARKYQAKYPEKLLARQMVQKAVKHGFLIRPAWCQKCHRKPERSLHAHHHKGYHNPLIVRWLCVRCHNKCHQKPKAQEVADER</sequence>
<organism evidence="2">
    <name type="scientific">marine sediment metagenome</name>
    <dbReference type="NCBI Taxonomy" id="412755"/>
    <lineage>
        <taxon>unclassified sequences</taxon>
        <taxon>metagenomes</taxon>
        <taxon>ecological metagenomes</taxon>
    </lineage>
</organism>
<feature type="compositionally biased region" description="Polar residues" evidence="1">
    <location>
        <begin position="1"/>
        <end position="11"/>
    </location>
</feature>
<gene>
    <name evidence="2" type="ORF">LCGC14_2767790</name>
</gene>
<reference evidence="2" key="1">
    <citation type="journal article" date="2015" name="Nature">
        <title>Complex archaea that bridge the gap between prokaryotes and eukaryotes.</title>
        <authorList>
            <person name="Spang A."/>
            <person name="Saw J.H."/>
            <person name="Jorgensen S.L."/>
            <person name="Zaremba-Niedzwiedzka K."/>
            <person name="Martijn J."/>
            <person name="Lind A.E."/>
            <person name="van Eijk R."/>
            <person name="Schleper C."/>
            <person name="Guy L."/>
            <person name="Ettema T.J."/>
        </authorList>
    </citation>
    <scope>NUCLEOTIDE SEQUENCE</scope>
</reference>
<dbReference type="SUPFAM" id="SSF48695">
    <property type="entry name" value="Multiheme cytochromes"/>
    <property type="match status" value="1"/>
</dbReference>
<dbReference type="EMBL" id="LAZR01051059">
    <property type="protein sequence ID" value="KKK85982.1"/>
    <property type="molecule type" value="Genomic_DNA"/>
</dbReference>
<evidence type="ECO:0000313" key="2">
    <source>
        <dbReference type="EMBL" id="KKK85982.1"/>
    </source>
</evidence>
<proteinExistence type="predicted"/>
<feature type="non-terminal residue" evidence="2">
    <location>
        <position position="1"/>
    </location>
</feature>
<feature type="region of interest" description="Disordered" evidence="1">
    <location>
        <begin position="1"/>
        <end position="21"/>
    </location>
</feature>
<evidence type="ECO:0000256" key="1">
    <source>
        <dbReference type="SAM" id="MobiDB-lite"/>
    </source>
</evidence>